<dbReference type="Pfam" id="PF08031">
    <property type="entry name" value="BBE"/>
    <property type="match status" value="1"/>
</dbReference>
<evidence type="ECO:0000313" key="6">
    <source>
        <dbReference type="Proteomes" id="UP000001861"/>
    </source>
</evidence>
<dbReference type="EMBL" id="AACS02000011">
    <property type="protein sequence ID" value="EAU82898.1"/>
    <property type="molecule type" value="Genomic_DNA"/>
</dbReference>
<proteinExistence type="inferred from homology"/>
<dbReference type="GeneID" id="6015563"/>
<dbReference type="RefSeq" id="XP_001838967.1">
    <property type="nucleotide sequence ID" value="XM_001838915.1"/>
</dbReference>
<dbReference type="OrthoDB" id="9983560at2759"/>
<protein>
    <submittedName>
        <fullName evidence="5">FAD binding domain-containing protein</fullName>
    </submittedName>
</protein>
<dbReference type="InterPro" id="IPR036318">
    <property type="entry name" value="FAD-bd_PCMH-like_sf"/>
</dbReference>
<dbReference type="AlphaFoldDB" id="A8P5L0"/>
<gene>
    <name evidence="5" type="ORF">CC1G_05520</name>
</gene>
<dbReference type="Gene3D" id="3.30.465.10">
    <property type="match status" value="2"/>
</dbReference>
<dbReference type="PANTHER" id="PTHR13878:SF97">
    <property type="entry name" value="ISOAMYL ALCOHOL OXIDASE"/>
    <property type="match status" value="1"/>
</dbReference>
<evidence type="ECO:0000256" key="3">
    <source>
        <dbReference type="SAM" id="SignalP"/>
    </source>
</evidence>
<dbReference type="PROSITE" id="PS51387">
    <property type="entry name" value="FAD_PCMH"/>
    <property type="match status" value="1"/>
</dbReference>
<evidence type="ECO:0000313" key="5">
    <source>
        <dbReference type="EMBL" id="EAU82898.1"/>
    </source>
</evidence>
<feature type="domain" description="FAD-binding PCMH-type" evidence="4">
    <location>
        <begin position="126"/>
        <end position="308"/>
    </location>
</feature>
<dbReference type="eggNOG" id="ENOG502QTQH">
    <property type="taxonomic scope" value="Eukaryota"/>
</dbReference>
<dbReference type="InterPro" id="IPR016166">
    <property type="entry name" value="FAD-bd_PCMH"/>
</dbReference>
<dbReference type="SUPFAM" id="SSF56176">
    <property type="entry name" value="FAD-binding/transporter-associated domain-like"/>
    <property type="match status" value="1"/>
</dbReference>
<reference evidence="5 6" key="1">
    <citation type="journal article" date="2010" name="Proc. Natl. Acad. Sci. U.S.A.">
        <title>Insights into evolution of multicellular fungi from the assembled chromosomes of the mushroom Coprinopsis cinerea (Coprinus cinereus).</title>
        <authorList>
            <person name="Stajich J.E."/>
            <person name="Wilke S.K."/>
            <person name="Ahren D."/>
            <person name="Au C.H."/>
            <person name="Birren B.W."/>
            <person name="Borodovsky M."/>
            <person name="Burns C."/>
            <person name="Canback B."/>
            <person name="Casselton L.A."/>
            <person name="Cheng C.K."/>
            <person name="Deng J."/>
            <person name="Dietrich F.S."/>
            <person name="Fargo D.C."/>
            <person name="Farman M.L."/>
            <person name="Gathman A.C."/>
            <person name="Goldberg J."/>
            <person name="Guigo R."/>
            <person name="Hoegger P.J."/>
            <person name="Hooker J.B."/>
            <person name="Huggins A."/>
            <person name="James T.Y."/>
            <person name="Kamada T."/>
            <person name="Kilaru S."/>
            <person name="Kodira C."/>
            <person name="Kues U."/>
            <person name="Kupfer D."/>
            <person name="Kwan H.S."/>
            <person name="Lomsadze A."/>
            <person name="Li W."/>
            <person name="Lilly W.W."/>
            <person name="Ma L.J."/>
            <person name="Mackey A.J."/>
            <person name="Manning G."/>
            <person name="Martin F."/>
            <person name="Muraguchi H."/>
            <person name="Natvig D.O."/>
            <person name="Palmerini H."/>
            <person name="Ramesh M.A."/>
            <person name="Rehmeyer C.J."/>
            <person name="Roe B.A."/>
            <person name="Shenoy N."/>
            <person name="Stanke M."/>
            <person name="Ter-Hovhannisyan V."/>
            <person name="Tunlid A."/>
            <person name="Velagapudi R."/>
            <person name="Vision T.J."/>
            <person name="Zeng Q."/>
            <person name="Zolan M.E."/>
            <person name="Pukkila P.J."/>
        </authorList>
    </citation>
    <scope>NUCLEOTIDE SEQUENCE [LARGE SCALE GENOMIC DNA]</scope>
    <source>
        <strain evidence="6">Okayama-7 / 130 / ATCC MYA-4618 / FGSC 9003</strain>
    </source>
</reference>
<keyword evidence="2" id="KW-0560">Oxidoreductase</keyword>
<organism evidence="5 6">
    <name type="scientific">Coprinopsis cinerea (strain Okayama-7 / 130 / ATCC MYA-4618 / FGSC 9003)</name>
    <name type="common">Inky cap fungus</name>
    <name type="synonym">Hormographiella aspergillata</name>
    <dbReference type="NCBI Taxonomy" id="240176"/>
    <lineage>
        <taxon>Eukaryota</taxon>
        <taxon>Fungi</taxon>
        <taxon>Dikarya</taxon>
        <taxon>Basidiomycota</taxon>
        <taxon>Agaricomycotina</taxon>
        <taxon>Agaricomycetes</taxon>
        <taxon>Agaricomycetidae</taxon>
        <taxon>Agaricales</taxon>
        <taxon>Agaricineae</taxon>
        <taxon>Psathyrellaceae</taxon>
        <taxon>Coprinopsis</taxon>
    </lineage>
</organism>
<dbReference type="PANTHER" id="PTHR13878">
    <property type="entry name" value="GULONOLACTONE OXIDASE"/>
    <property type="match status" value="1"/>
</dbReference>
<dbReference type="VEuPathDB" id="FungiDB:CC1G_05520"/>
<dbReference type="InterPro" id="IPR006094">
    <property type="entry name" value="Oxid_FAD_bind_N"/>
</dbReference>
<accession>A8P5L0</accession>
<evidence type="ECO:0000256" key="1">
    <source>
        <dbReference type="ARBA" id="ARBA00005466"/>
    </source>
</evidence>
<name>A8P5L0_COPC7</name>
<dbReference type="InterPro" id="IPR050432">
    <property type="entry name" value="FAD-linked_Oxidoreductases_BP"/>
</dbReference>
<evidence type="ECO:0000256" key="2">
    <source>
        <dbReference type="ARBA" id="ARBA00023002"/>
    </source>
</evidence>
<sequence>MLSLSSFVRLVSVGLVAQSAVVAAQGWGYWCKCYPGDFCWPPKNSLRWWLLNQAVDGNLREVVPDPAVCYNTFRGKPTYNAQACQEVRDNWTNEQWQTDREVSNIWIHWTNTTCLPTENPNDSCTLGYVPEYVIMAQNRQHVKAGVDFARMNNLRLIIRNTGHDFMGRSTGYGALAINTHNLKQVTFHDRWNGPGGYTGSAVTVGAGVQGRELWYQLNARNPPLAVVTGECPTVGFAGGFIQGGGHGPLSTIHGMAADQALQFEVVTADGRYLTVNSRNHPDLFWALKGGGPSTFAAVISVTVKTFPEVPSAGATLYINWTHTVDQELFWKGFSAFHNRANYWVDHGMYAYYELFPFTFRVQPFVAPNMNASQLATVLQPLYDELDAQGVPYESSIKDYSTFFDLYIDLFEDEQSGANVLIGGRIFTRQDIEEHGNDIVEAKKGIVNYGVIGHIVGPGHGLPSADSAVNPVWRNATSMSITMYPMTPDMSFDQKAAAEQFLTDHVDGPLRAASPYGAAYVNEGNLAEPNWQTAFWGTNYPRLLDIKRRYDPFGVFYARSTPGTEDWEVLDYGRRLCKKVF</sequence>
<dbReference type="Pfam" id="PF01565">
    <property type="entry name" value="FAD_binding_4"/>
    <property type="match status" value="1"/>
</dbReference>
<keyword evidence="6" id="KW-1185">Reference proteome</keyword>
<comment type="caution">
    <text evidence="5">The sequence shown here is derived from an EMBL/GenBank/DDBJ whole genome shotgun (WGS) entry which is preliminary data.</text>
</comment>
<keyword evidence="3" id="KW-0732">Signal</keyword>
<dbReference type="OMA" id="TEEWEVI"/>
<dbReference type="InterPro" id="IPR016169">
    <property type="entry name" value="FAD-bd_PCMH_sub2"/>
</dbReference>
<dbReference type="Proteomes" id="UP000001861">
    <property type="component" value="Unassembled WGS sequence"/>
</dbReference>
<dbReference type="GO" id="GO:0016491">
    <property type="term" value="F:oxidoreductase activity"/>
    <property type="evidence" value="ECO:0007669"/>
    <property type="project" value="UniProtKB-KW"/>
</dbReference>
<evidence type="ECO:0000259" key="4">
    <source>
        <dbReference type="PROSITE" id="PS51387"/>
    </source>
</evidence>
<comment type="similarity">
    <text evidence="1">Belongs to the oxygen-dependent FAD-linked oxidoreductase family.</text>
</comment>
<dbReference type="InParanoid" id="A8P5L0"/>
<dbReference type="InterPro" id="IPR012951">
    <property type="entry name" value="BBE"/>
</dbReference>
<dbReference type="GO" id="GO:0071949">
    <property type="term" value="F:FAD binding"/>
    <property type="evidence" value="ECO:0007669"/>
    <property type="project" value="InterPro"/>
</dbReference>
<feature type="chain" id="PRO_5002726757" evidence="3">
    <location>
        <begin position="25"/>
        <end position="580"/>
    </location>
</feature>
<dbReference type="KEGG" id="cci:CC1G_05520"/>
<feature type="signal peptide" evidence="3">
    <location>
        <begin position="1"/>
        <end position="24"/>
    </location>
</feature>